<accession>A0A9P4VSN4</accession>
<organism evidence="5 6">
    <name type="scientific">Patellaria atrata CBS 101060</name>
    <dbReference type="NCBI Taxonomy" id="1346257"/>
    <lineage>
        <taxon>Eukaryota</taxon>
        <taxon>Fungi</taxon>
        <taxon>Dikarya</taxon>
        <taxon>Ascomycota</taxon>
        <taxon>Pezizomycotina</taxon>
        <taxon>Dothideomycetes</taxon>
        <taxon>Dothideomycetes incertae sedis</taxon>
        <taxon>Patellariales</taxon>
        <taxon>Patellariaceae</taxon>
        <taxon>Patellaria</taxon>
    </lineage>
</organism>
<comment type="similarity">
    <text evidence="1">Belongs to the SEN54 family.</text>
</comment>
<evidence type="ECO:0000256" key="3">
    <source>
        <dbReference type="SAM" id="MobiDB-lite"/>
    </source>
</evidence>
<dbReference type="GO" id="GO:0000379">
    <property type="term" value="P:tRNA-type intron splice site recognition and cleavage"/>
    <property type="evidence" value="ECO:0007669"/>
    <property type="project" value="TreeGrafter"/>
</dbReference>
<comment type="caution">
    <text evidence="5">The sequence shown here is derived from an EMBL/GenBank/DDBJ whole genome shotgun (WGS) entry which is preliminary data.</text>
</comment>
<feature type="domain" description="tRNA-splicing endonuclease subunit Sen54 N-terminal" evidence="4">
    <location>
        <begin position="69"/>
        <end position="136"/>
    </location>
</feature>
<dbReference type="InterPro" id="IPR024336">
    <property type="entry name" value="tRNA_splic_suSen54_N"/>
</dbReference>
<dbReference type="Proteomes" id="UP000799429">
    <property type="component" value="Unassembled WGS sequence"/>
</dbReference>
<evidence type="ECO:0000313" key="5">
    <source>
        <dbReference type="EMBL" id="KAF2842218.1"/>
    </source>
</evidence>
<proteinExistence type="inferred from homology"/>
<name>A0A9P4VSN4_9PEZI</name>
<reference evidence="5" key="1">
    <citation type="journal article" date="2020" name="Stud. Mycol.">
        <title>101 Dothideomycetes genomes: a test case for predicting lifestyles and emergence of pathogens.</title>
        <authorList>
            <person name="Haridas S."/>
            <person name="Albert R."/>
            <person name="Binder M."/>
            <person name="Bloem J."/>
            <person name="Labutti K."/>
            <person name="Salamov A."/>
            <person name="Andreopoulos B."/>
            <person name="Baker S."/>
            <person name="Barry K."/>
            <person name="Bills G."/>
            <person name="Bluhm B."/>
            <person name="Cannon C."/>
            <person name="Castanera R."/>
            <person name="Culley D."/>
            <person name="Daum C."/>
            <person name="Ezra D."/>
            <person name="Gonzalez J."/>
            <person name="Henrissat B."/>
            <person name="Kuo A."/>
            <person name="Liang C."/>
            <person name="Lipzen A."/>
            <person name="Lutzoni F."/>
            <person name="Magnuson J."/>
            <person name="Mondo S."/>
            <person name="Nolan M."/>
            <person name="Ohm R."/>
            <person name="Pangilinan J."/>
            <person name="Park H.-J."/>
            <person name="Ramirez L."/>
            <person name="Alfaro M."/>
            <person name="Sun H."/>
            <person name="Tritt A."/>
            <person name="Yoshinaga Y."/>
            <person name="Zwiers L.-H."/>
            <person name="Turgeon B."/>
            <person name="Goodwin S."/>
            <person name="Spatafora J."/>
            <person name="Crous P."/>
            <person name="Grigoriev I."/>
        </authorList>
    </citation>
    <scope>NUCLEOTIDE SEQUENCE</scope>
    <source>
        <strain evidence="5">CBS 101060</strain>
    </source>
</reference>
<evidence type="ECO:0000256" key="1">
    <source>
        <dbReference type="ARBA" id="ARBA00005736"/>
    </source>
</evidence>
<dbReference type="InterPro" id="IPR024337">
    <property type="entry name" value="tRNA_splic_suSen54"/>
</dbReference>
<dbReference type="PANTHER" id="PTHR21027:SF1">
    <property type="entry name" value="TRNA-SPLICING ENDONUCLEASE SUBUNIT SEN54"/>
    <property type="match status" value="1"/>
</dbReference>
<dbReference type="GO" id="GO:0000214">
    <property type="term" value="C:tRNA-intron endonuclease complex"/>
    <property type="evidence" value="ECO:0007669"/>
    <property type="project" value="TreeGrafter"/>
</dbReference>
<dbReference type="OrthoDB" id="408683at2759"/>
<evidence type="ECO:0000259" key="4">
    <source>
        <dbReference type="Pfam" id="PF12928"/>
    </source>
</evidence>
<sequence length="432" mass="48336">MSDIDEDSILPIVNNTGENELEDETQDFRFLASFSSSSVKIPKRGEKDFESHGTLHQTSVLEASRTAMHEVLSQQRIHNPRTHVIGTYVPERNMAYVLQEKGNVFRTIGTRSGDRTWLLPEEALYLVERGTLDCRWPFEQSISPDTNDEDVEGESKGVGTEGDQSESGIPMSLQGAYAAFIGTEINVGGKLTLERYAVYSNLKRLGYHVLRASTFDGPLIPPPPASSLTNWRWPWLWNLGPFHDLWDRLFTPRRFKQGPLVTYGLYRDWASVYRMLHLIPRHDPRSVPIPPSQKPHSNTLDDPYHIHYHVHKPAPAFRKSSPGPPDFQICVIDARATPFPSLAQLEGLLAAAPLQEPKGTLYFKLKQGWRNVLLAVVDNGIVSFMRVSEAGFGEERVFKSIGRGRGGKRGRGERGRGSRGGRGGRGRGNNGG</sequence>
<evidence type="ECO:0000313" key="6">
    <source>
        <dbReference type="Proteomes" id="UP000799429"/>
    </source>
</evidence>
<dbReference type="PANTHER" id="PTHR21027">
    <property type="entry name" value="TRNA-SPLICING ENDONUCLEASE SUBUNIT SEN54"/>
    <property type="match status" value="1"/>
</dbReference>
<dbReference type="Pfam" id="PF12928">
    <property type="entry name" value="tRNA_int_end_N2"/>
    <property type="match status" value="1"/>
</dbReference>
<keyword evidence="2" id="KW-0819">tRNA processing</keyword>
<dbReference type="AlphaFoldDB" id="A0A9P4VSN4"/>
<feature type="region of interest" description="Disordered" evidence="3">
    <location>
        <begin position="138"/>
        <end position="168"/>
    </location>
</feature>
<protein>
    <recommendedName>
        <fullName evidence="4">tRNA-splicing endonuclease subunit Sen54 N-terminal domain-containing protein</fullName>
    </recommendedName>
</protein>
<feature type="region of interest" description="Disordered" evidence="3">
    <location>
        <begin position="401"/>
        <end position="432"/>
    </location>
</feature>
<gene>
    <name evidence="5" type="ORF">M501DRAFT_928062</name>
</gene>
<dbReference type="EMBL" id="MU006090">
    <property type="protein sequence ID" value="KAF2842218.1"/>
    <property type="molecule type" value="Genomic_DNA"/>
</dbReference>
<evidence type="ECO:0000256" key="2">
    <source>
        <dbReference type="ARBA" id="ARBA00022694"/>
    </source>
</evidence>
<keyword evidence="6" id="KW-1185">Reference proteome</keyword>